<keyword evidence="3" id="KW-1185">Reference proteome</keyword>
<keyword evidence="2" id="KW-0808">Transferase</keyword>
<comment type="similarity">
    <text evidence="1">Belongs to the ROK (NagC/XylR) family.</text>
</comment>
<evidence type="ECO:0000256" key="1">
    <source>
        <dbReference type="ARBA" id="ARBA00006479"/>
    </source>
</evidence>
<dbReference type="PANTHER" id="PTHR18964">
    <property type="entry name" value="ROK (REPRESSOR, ORF, KINASE) FAMILY"/>
    <property type="match status" value="1"/>
</dbReference>
<name>A0A5C6C9T5_9BACT</name>
<dbReference type="AlphaFoldDB" id="A0A5C6C9T5"/>
<dbReference type="EC" id="2.7.1.2" evidence="2"/>
<reference evidence="2 3" key="1">
    <citation type="submission" date="2019-02" db="EMBL/GenBank/DDBJ databases">
        <title>Deep-cultivation of Planctomycetes and their phenomic and genomic characterization uncovers novel biology.</title>
        <authorList>
            <person name="Wiegand S."/>
            <person name="Jogler M."/>
            <person name="Boedeker C."/>
            <person name="Pinto D."/>
            <person name="Vollmers J."/>
            <person name="Rivas-Marin E."/>
            <person name="Kohn T."/>
            <person name="Peeters S.H."/>
            <person name="Heuer A."/>
            <person name="Rast P."/>
            <person name="Oberbeckmann S."/>
            <person name="Bunk B."/>
            <person name="Jeske O."/>
            <person name="Meyerdierks A."/>
            <person name="Storesund J.E."/>
            <person name="Kallscheuer N."/>
            <person name="Luecker S."/>
            <person name="Lage O.M."/>
            <person name="Pohl T."/>
            <person name="Merkel B.J."/>
            <person name="Hornburger P."/>
            <person name="Mueller R.-W."/>
            <person name="Bruemmer F."/>
            <person name="Labrenz M."/>
            <person name="Spormann A.M."/>
            <person name="Op Den Camp H."/>
            <person name="Overmann J."/>
            <person name="Amann R."/>
            <person name="Jetten M.S.M."/>
            <person name="Mascher T."/>
            <person name="Medema M.H."/>
            <person name="Devos D.P."/>
            <person name="Kaster A.-K."/>
            <person name="Ovreas L."/>
            <person name="Rohde M."/>
            <person name="Galperin M.Y."/>
            <person name="Jogler C."/>
        </authorList>
    </citation>
    <scope>NUCLEOTIDE SEQUENCE [LARGE SCALE GENOMIC DNA]</scope>
    <source>
        <strain evidence="2 3">Pla144</strain>
    </source>
</reference>
<accession>A0A5C6C9T5</accession>
<comment type="caution">
    <text evidence="2">The sequence shown here is derived from an EMBL/GenBank/DDBJ whole genome shotgun (WGS) entry which is preliminary data.</text>
</comment>
<dbReference type="InterPro" id="IPR000600">
    <property type="entry name" value="ROK"/>
</dbReference>
<protein>
    <submittedName>
        <fullName evidence="2">Glucokinase</fullName>
        <ecNumber evidence="2">2.7.1.2</ecNumber>
    </submittedName>
</protein>
<gene>
    <name evidence="2" type="primary">glcK</name>
    <name evidence="2" type="ORF">Pla144_47340</name>
</gene>
<dbReference type="Proteomes" id="UP000318437">
    <property type="component" value="Unassembled WGS sequence"/>
</dbReference>
<dbReference type="GO" id="GO:0004340">
    <property type="term" value="F:glucokinase activity"/>
    <property type="evidence" value="ECO:0007669"/>
    <property type="project" value="UniProtKB-EC"/>
</dbReference>
<dbReference type="Pfam" id="PF00480">
    <property type="entry name" value="ROK"/>
    <property type="match status" value="1"/>
</dbReference>
<dbReference type="SUPFAM" id="SSF53067">
    <property type="entry name" value="Actin-like ATPase domain"/>
    <property type="match status" value="1"/>
</dbReference>
<evidence type="ECO:0000313" key="2">
    <source>
        <dbReference type="EMBL" id="TWU20835.1"/>
    </source>
</evidence>
<sequence>MGRTFAFHSVPTDVDRGPEHAVERIAGGVVNLLESARMRIEDVARIGLATPGPMDIGAGLLLTPGNLPGWWDFPIREQVAAACGLPVRFANDANAAAYGEYWQGAGARTHSMVLLTLGTGIGGGVVIQDSLVEGSHSCGAECGFILIDPRPDARRDSLNNTGTLEAYCGSYGVVGRVVDALAEGRDSNLTEVLKTAGALTPLAIARAAEAGDALAIEIVLDTAKYLALGIVTLIHIVDPERVVLGGAMNFGGAGHPLGERFLQQVRDEVRPRLLPPLRKVLHIEFAKLGGNAGYVGAAGLARLEHLQTV</sequence>
<dbReference type="EMBL" id="SJPS01000012">
    <property type="protein sequence ID" value="TWU20835.1"/>
    <property type="molecule type" value="Genomic_DNA"/>
</dbReference>
<organism evidence="2 3">
    <name type="scientific">Bythopirellula polymerisocia</name>
    <dbReference type="NCBI Taxonomy" id="2528003"/>
    <lineage>
        <taxon>Bacteria</taxon>
        <taxon>Pseudomonadati</taxon>
        <taxon>Planctomycetota</taxon>
        <taxon>Planctomycetia</taxon>
        <taxon>Pirellulales</taxon>
        <taxon>Lacipirellulaceae</taxon>
        <taxon>Bythopirellula</taxon>
    </lineage>
</organism>
<evidence type="ECO:0000313" key="3">
    <source>
        <dbReference type="Proteomes" id="UP000318437"/>
    </source>
</evidence>
<keyword evidence="2" id="KW-0418">Kinase</keyword>
<dbReference type="Gene3D" id="3.30.420.40">
    <property type="match status" value="2"/>
</dbReference>
<dbReference type="InterPro" id="IPR043129">
    <property type="entry name" value="ATPase_NBD"/>
</dbReference>
<proteinExistence type="inferred from homology"/>
<dbReference type="PANTHER" id="PTHR18964:SF149">
    <property type="entry name" value="BIFUNCTIONAL UDP-N-ACETYLGLUCOSAMINE 2-EPIMERASE_N-ACETYLMANNOSAMINE KINASE"/>
    <property type="match status" value="1"/>
</dbReference>